<evidence type="ECO:0000256" key="3">
    <source>
        <dbReference type="ARBA" id="ARBA00022448"/>
    </source>
</evidence>
<evidence type="ECO:0000256" key="11">
    <source>
        <dbReference type="ARBA" id="ARBA00023237"/>
    </source>
</evidence>
<dbReference type="GO" id="GO:0015344">
    <property type="term" value="F:siderophore uptake transmembrane transporter activity"/>
    <property type="evidence" value="ECO:0007669"/>
    <property type="project" value="TreeGrafter"/>
</dbReference>
<dbReference type="InterPro" id="IPR000531">
    <property type="entry name" value="Beta-barrel_TonB"/>
</dbReference>
<dbReference type="AlphaFoldDB" id="A0A1E1F4B4"/>
<feature type="region of interest" description="Disordered" evidence="14">
    <location>
        <begin position="109"/>
        <end position="134"/>
    </location>
</feature>
<keyword evidence="9 12" id="KW-0472">Membrane</keyword>
<dbReference type="Proteomes" id="UP000218272">
    <property type="component" value="Chromosome SCLO_1"/>
</dbReference>
<dbReference type="NCBIfam" id="TIGR01783">
    <property type="entry name" value="TonB-siderophor"/>
    <property type="match status" value="1"/>
</dbReference>
<evidence type="ECO:0000256" key="14">
    <source>
        <dbReference type="SAM" id="MobiDB-lite"/>
    </source>
</evidence>
<dbReference type="GO" id="GO:0015891">
    <property type="term" value="P:siderophore transport"/>
    <property type="evidence" value="ECO:0007669"/>
    <property type="project" value="InterPro"/>
</dbReference>
<dbReference type="InterPro" id="IPR037066">
    <property type="entry name" value="Plug_dom_sf"/>
</dbReference>
<organism evidence="16 17">
    <name type="scientific">Sphingobium cloacae</name>
    <dbReference type="NCBI Taxonomy" id="120107"/>
    <lineage>
        <taxon>Bacteria</taxon>
        <taxon>Pseudomonadati</taxon>
        <taxon>Pseudomonadota</taxon>
        <taxon>Alphaproteobacteria</taxon>
        <taxon>Sphingomonadales</taxon>
        <taxon>Sphingomonadaceae</taxon>
        <taxon>Sphingobium</taxon>
    </lineage>
</organism>
<evidence type="ECO:0000256" key="8">
    <source>
        <dbReference type="ARBA" id="ARBA00023077"/>
    </source>
</evidence>
<proteinExistence type="inferred from homology"/>
<dbReference type="KEGG" id="sclo:SCLO_1023160"/>
<evidence type="ECO:0000256" key="12">
    <source>
        <dbReference type="PROSITE-ProRule" id="PRU01360"/>
    </source>
</evidence>
<dbReference type="InterPro" id="IPR012910">
    <property type="entry name" value="Plug_dom"/>
</dbReference>
<comment type="similarity">
    <text evidence="2 12 13">Belongs to the TonB-dependent receptor family.</text>
</comment>
<dbReference type="Gene3D" id="2.170.130.10">
    <property type="entry name" value="TonB-dependent receptor, plug domain"/>
    <property type="match status" value="1"/>
</dbReference>
<evidence type="ECO:0000256" key="2">
    <source>
        <dbReference type="ARBA" id="ARBA00009810"/>
    </source>
</evidence>
<evidence type="ECO:0000256" key="9">
    <source>
        <dbReference type="ARBA" id="ARBA00023136"/>
    </source>
</evidence>
<keyword evidence="6 12" id="KW-0812">Transmembrane</keyword>
<keyword evidence="5" id="KW-0406">Ion transport</keyword>
<dbReference type="GO" id="GO:0038023">
    <property type="term" value="F:signaling receptor activity"/>
    <property type="evidence" value="ECO:0007669"/>
    <property type="project" value="InterPro"/>
</dbReference>
<keyword evidence="3 12" id="KW-0813">Transport</keyword>
<dbReference type="Pfam" id="PF00593">
    <property type="entry name" value="TonB_dep_Rec_b-barrel"/>
    <property type="match status" value="1"/>
</dbReference>
<evidence type="ECO:0000256" key="1">
    <source>
        <dbReference type="ARBA" id="ARBA00004571"/>
    </source>
</evidence>
<evidence type="ECO:0000256" key="7">
    <source>
        <dbReference type="ARBA" id="ARBA00023004"/>
    </source>
</evidence>
<evidence type="ECO:0000256" key="6">
    <source>
        <dbReference type="ARBA" id="ARBA00022692"/>
    </source>
</evidence>
<keyword evidence="4 12" id="KW-1134">Transmembrane beta strand</keyword>
<name>A0A1E1F4B4_9SPHN</name>
<keyword evidence="8 13" id="KW-0798">TonB box</keyword>
<feature type="domain" description="Secretin/TonB short N-terminal" evidence="15">
    <location>
        <begin position="46"/>
        <end position="97"/>
    </location>
</feature>
<evidence type="ECO:0000256" key="4">
    <source>
        <dbReference type="ARBA" id="ARBA00022452"/>
    </source>
</evidence>
<dbReference type="InterPro" id="IPR036942">
    <property type="entry name" value="Beta-barrel_TonB_sf"/>
</dbReference>
<evidence type="ECO:0000313" key="17">
    <source>
        <dbReference type="Proteomes" id="UP000218272"/>
    </source>
</evidence>
<comment type="subcellular location">
    <subcellularLocation>
        <location evidence="1 12">Cell outer membrane</location>
        <topology evidence="1 12">Multi-pass membrane protein</topology>
    </subcellularLocation>
</comment>
<dbReference type="Gene3D" id="3.55.50.30">
    <property type="match status" value="1"/>
</dbReference>
<evidence type="ECO:0000256" key="5">
    <source>
        <dbReference type="ARBA" id="ARBA00022496"/>
    </source>
</evidence>
<dbReference type="CDD" id="cd01347">
    <property type="entry name" value="ligand_gated_channel"/>
    <property type="match status" value="1"/>
</dbReference>
<dbReference type="SMART" id="SM00965">
    <property type="entry name" value="STN"/>
    <property type="match status" value="1"/>
</dbReference>
<dbReference type="GO" id="GO:0009279">
    <property type="term" value="C:cell outer membrane"/>
    <property type="evidence" value="ECO:0007669"/>
    <property type="project" value="UniProtKB-SubCell"/>
</dbReference>
<dbReference type="InterPro" id="IPR039426">
    <property type="entry name" value="TonB-dep_rcpt-like"/>
</dbReference>
<evidence type="ECO:0000259" key="15">
    <source>
        <dbReference type="SMART" id="SM00965"/>
    </source>
</evidence>
<keyword evidence="10 16" id="KW-0675">Receptor</keyword>
<dbReference type="Pfam" id="PF07715">
    <property type="entry name" value="Plug"/>
    <property type="match status" value="1"/>
</dbReference>
<accession>A0A1E1F4B4</accession>
<dbReference type="PROSITE" id="PS52016">
    <property type="entry name" value="TONB_DEPENDENT_REC_3"/>
    <property type="match status" value="1"/>
</dbReference>
<dbReference type="InterPro" id="IPR010105">
    <property type="entry name" value="TonB_sidphr_rcpt"/>
</dbReference>
<keyword evidence="5" id="KW-0410">Iron transport</keyword>
<evidence type="ECO:0000256" key="13">
    <source>
        <dbReference type="RuleBase" id="RU003357"/>
    </source>
</evidence>
<dbReference type="Gene3D" id="2.40.170.20">
    <property type="entry name" value="TonB-dependent receptor, beta-barrel domain"/>
    <property type="match status" value="1"/>
</dbReference>
<keyword evidence="17" id="KW-1185">Reference proteome</keyword>
<sequence>MITSALAGFAPQPVLAQTSSATQRSYAIPAQPLADALAAFGHQSGLDVSASPSVTNGKTSTAVAGDLSSSEALGQLLAGTGLTFRFVSATGVTIEPAPQAAEGSVTLGPVRVQGEGSGRGGGTVRQPADTRGTYTVPVTSSATKLDLAIKDTPQVVNVITRQRIEDQNLTQVADVIAQAPGISVMQQGVPGAGRIQYYSRGFPVTNVMLDGVVTTGAGNRDFDLWSVLDTAIYDRVEFVQGSTGLATGAGDPSASVNFVRKRPTEELLAEAKLHYGSWERIRGEVDLSSPLNGAGTLRGRVVGAYQQGDTWQDRVKSKTGTLYGIVEADPTENLMLTAGLLWTKIRVDDAVPFGMNPAGNLGPGGNPFPIISLGRSFNPATQWTYAEIEMLNPFAKAEWRFAEDWRLNVGYMFSKISQDRMYGGIGQYFYDPTANTASYSYGRVNVDGRIHNVDASITGKFHLFGREHDVVAGFSGYWGTMNNPMYMAIGTGAAPSTIAISGWNNGNQPLPTMGSPELIPGTGIPNPFDDLMNDVGAISQLKEKQYAGYFGARLRPVDHVSLVFGGRLNRWERSGRMWVPDLESVITPPFELKLVPQDLNTYSSKVSGKFTPYAGVVFAATPNITAYVSYAGIERANIDWETGTWFEDFEGNPLPPVRGNTIEIGAKAAVFDGRLNIQLAAYRMKQRNLADTFSEEARQAAIAAGGCPPGPNPLNIAGIGRYCAIPGKGYVSKGIDFSLSGQLTPRVNLSASYSYLHSKRAETGYQSCSGFGASGGGDASTGSYGGGAGFPCPEHTVKLFGTYQATDDLTLGGGAIWKSATKSSYPNGVGGLHPDAIRDQGSYAVVDLMARYRLNRRITISANIYNLFDETYLSSSDGLGGFWGAPRNVMFSLGFRY</sequence>
<gene>
    <name evidence="16" type="ORF">SCLO_1023160</name>
</gene>
<dbReference type="Pfam" id="PF07660">
    <property type="entry name" value="STN"/>
    <property type="match status" value="1"/>
</dbReference>
<dbReference type="EMBL" id="AP017655">
    <property type="protein sequence ID" value="BAV65356.1"/>
    <property type="molecule type" value="Genomic_DNA"/>
</dbReference>
<protein>
    <submittedName>
        <fullName evidence="16">TonB-dependent siderophore receptor</fullName>
    </submittedName>
</protein>
<dbReference type="PANTHER" id="PTHR32552:SF74">
    <property type="entry name" value="HYDROXAMATE SIDEROPHORE RECEPTOR FHUE"/>
    <property type="match status" value="1"/>
</dbReference>
<keyword evidence="7" id="KW-0408">Iron</keyword>
<dbReference type="SUPFAM" id="SSF56935">
    <property type="entry name" value="Porins"/>
    <property type="match status" value="1"/>
</dbReference>
<reference evidence="16 17" key="1">
    <citation type="submission" date="2016-10" db="EMBL/GenBank/DDBJ databases">
        <title>Complete Genome Sequence of the Nonylphenol-Degrading Bacterium Sphingobium cloacae JCM 10874T.</title>
        <authorList>
            <person name="Ootsuka M."/>
            <person name="Nishizawa T."/>
            <person name="Ohta H."/>
        </authorList>
    </citation>
    <scope>NUCLEOTIDE SEQUENCE [LARGE SCALE GENOMIC DNA]</scope>
    <source>
        <strain evidence="16 17">JCM 10874</strain>
    </source>
</reference>
<dbReference type="InterPro" id="IPR011662">
    <property type="entry name" value="Secretin/TonB_short_N"/>
</dbReference>
<evidence type="ECO:0000313" key="16">
    <source>
        <dbReference type="EMBL" id="BAV65356.1"/>
    </source>
</evidence>
<keyword evidence="11 12" id="KW-0998">Cell outer membrane</keyword>
<evidence type="ECO:0000256" key="10">
    <source>
        <dbReference type="ARBA" id="ARBA00023170"/>
    </source>
</evidence>
<dbReference type="PANTHER" id="PTHR32552">
    <property type="entry name" value="FERRICHROME IRON RECEPTOR-RELATED"/>
    <property type="match status" value="1"/>
</dbReference>